<feature type="transmembrane region" description="Helical" evidence="1">
    <location>
        <begin position="107"/>
        <end position="128"/>
    </location>
</feature>
<protein>
    <submittedName>
        <fullName evidence="2">Uncharacterized protein</fullName>
    </submittedName>
</protein>
<gene>
    <name evidence="2" type="ORF">Asi03nite_32500</name>
</gene>
<accession>A0A919N781</accession>
<dbReference type="AlphaFoldDB" id="A0A919N781"/>
<keyword evidence="1" id="KW-0472">Membrane</keyword>
<feature type="transmembrane region" description="Helical" evidence="1">
    <location>
        <begin position="134"/>
        <end position="152"/>
    </location>
</feature>
<dbReference type="EMBL" id="BOMW01000028">
    <property type="protein sequence ID" value="GIF05712.1"/>
    <property type="molecule type" value="Genomic_DNA"/>
</dbReference>
<sequence>MTVARYVARIAAFAVVQLLAFPFLPLPVAAVWMLAQGRWGLRRFDVIALATLTAAATVATGGGTLSGLGAAVAVTAPAVLFAVLVERWAPGWWLRHGDRFRPGRARLARIAAAAALSAVAALVLRAVITPGMSLSGVLLTLLGETAGTLLLASAARALGAFLPGPPADVAPLARTGGRSRR</sequence>
<feature type="transmembrane region" description="Helical" evidence="1">
    <location>
        <begin position="68"/>
        <end position="86"/>
    </location>
</feature>
<keyword evidence="1" id="KW-1133">Transmembrane helix</keyword>
<dbReference type="RefSeq" id="WP_203680577.1">
    <property type="nucleotide sequence ID" value="NZ_BOMW01000028.1"/>
</dbReference>
<keyword evidence="1" id="KW-0812">Transmembrane</keyword>
<name>A0A919N781_9ACTN</name>
<reference evidence="2" key="1">
    <citation type="submission" date="2021-01" db="EMBL/GenBank/DDBJ databases">
        <title>Whole genome shotgun sequence of Actinoplanes siamensis NBRC 109076.</title>
        <authorList>
            <person name="Komaki H."/>
            <person name="Tamura T."/>
        </authorList>
    </citation>
    <scope>NUCLEOTIDE SEQUENCE</scope>
    <source>
        <strain evidence="2">NBRC 109076</strain>
    </source>
</reference>
<dbReference type="Proteomes" id="UP000629619">
    <property type="component" value="Unassembled WGS sequence"/>
</dbReference>
<evidence type="ECO:0000256" key="1">
    <source>
        <dbReference type="SAM" id="Phobius"/>
    </source>
</evidence>
<proteinExistence type="predicted"/>
<feature type="transmembrane region" description="Helical" evidence="1">
    <location>
        <begin position="6"/>
        <end position="32"/>
    </location>
</feature>
<comment type="caution">
    <text evidence="2">The sequence shown here is derived from an EMBL/GenBank/DDBJ whole genome shotgun (WGS) entry which is preliminary data.</text>
</comment>
<evidence type="ECO:0000313" key="3">
    <source>
        <dbReference type="Proteomes" id="UP000629619"/>
    </source>
</evidence>
<organism evidence="2 3">
    <name type="scientific">Actinoplanes siamensis</name>
    <dbReference type="NCBI Taxonomy" id="1223317"/>
    <lineage>
        <taxon>Bacteria</taxon>
        <taxon>Bacillati</taxon>
        <taxon>Actinomycetota</taxon>
        <taxon>Actinomycetes</taxon>
        <taxon>Micromonosporales</taxon>
        <taxon>Micromonosporaceae</taxon>
        <taxon>Actinoplanes</taxon>
    </lineage>
</organism>
<evidence type="ECO:0000313" key="2">
    <source>
        <dbReference type="EMBL" id="GIF05712.1"/>
    </source>
</evidence>
<keyword evidence="3" id="KW-1185">Reference proteome</keyword>